<evidence type="ECO:0000313" key="4">
    <source>
        <dbReference type="Proteomes" id="UP001147747"/>
    </source>
</evidence>
<proteinExistence type="predicted"/>
<comment type="caution">
    <text evidence="3">The sequence shown here is derived from an EMBL/GenBank/DDBJ whole genome shotgun (WGS) entry which is preliminary data.</text>
</comment>
<name>A0A9W9VEV9_9EURO</name>
<evidence type="ECO:0000256" key="1">
    <source>
        <dbReference type="ARBA" id="ARBA00022737"/>
    </source>
</evidence>
<accession>A0A9W9VEV9</accession>
<feature type="domain" description="Nephrocystin 3-like N-terminal" evidence="2">
    <location>
        <begin position="184"/>
        <end position="277"/>
    </location>
</feature>
<protein>
    <submittedName>
        <fullName evidence="3">Tetratricopeptide-like helical</fullName>
    </submittedName>
</protein>
<dbReference type="EMBL" id="JAPZBU010000011">
    <property type="protein sequence ID" value="KAJ5379452.1"/>
    <property type="molecule type" value="Genomic_DNA"/>
</dbReference>
<dbReference type="RefSeq" id="XP_056483238.1">
    <property type="nucleotide sequence ID" value="XM_056637208.1"/>
</dbReference>
<dbReference type="AlphaFoldDB" id="A0A9W9VEV9"/>
<keyword evidence="1" id="KW-0677">Repeat</keyword>
<reference evidence="3" key="1">
    <citation type="submission" date="2022-12" db="EMBL/GenBank/DDBJ databases">
        <authorList>
            <person name="Petersen C."/>
        </authorList>
    </citation>
    <scope>NUCLEOTIDE SEQUENCE</scope>
    <source>
        <strain evidence="3">IBT 29677</strain>
    </source>
</reference>
<evidence type="ECO:0000259" key="2">
    <source>
        <dbReference type="Pfam" id="PF24883"/>
    </source>
</evidence>
<sequence>MDYIQDFTNRLEIYAKYEISQHLRQKLAEILASLIEVVAFARQEIKHGWLVSFGKNILSGNDAASVAMAKFVKLVQSETALVGAETLTQAKETSSTLARMDQNVIKISQQLENLEVRGKTTACAASGIKRILQPSSSAEDRLNSMDRSRIPDTGEWVKHQKEFVSWINRTLPVLWISGNPGAVHQALCDIAFQIGQNNPVYAEYLESCIDESDNSSSLSLSTLWQRLFIDFFGLLQNRNQIFYILLDALDESFVEDRLKFFELARDLLSTGHIQLLMLGRPQIAEEMNDLIELLQVLTLHVSEANNLQDIVQYINTRVSRSMYLKKLPTSFKSEIAEKLSANSQGMFLWVELVIQELTRLRSVSGIQKVLHTAPRGLSNMVNRILRGFSEAFQYDPQHADELNELLALEHRSMLYVGGEWLTVYDFKSRLEVEYGL</sequence>
<reference evidence="3" key="2">
    <citation type="journal article" date="2023" name="IMA Fungus">
        <title>Comparative genomic study of the Penicillium genus elucidates a diverse pangenome and 15 lateral gene transfer events.</title>
        <authorList>
            <person name="Petersen C."/>
            <person name="Sorensen T."/>
            <person name="Nielsen M.R."/>
            <person name="Sondergaard T.E."/>
            <person name="Sorensen J.L."/>
            <person name="Fitzpatrick D.A."/>
            <person name="Frisvad J.C."/>
            <person name="Nielsen K.L."/>
        </authorList>
    </citation>
    <scope>NUCLEOTIDE SEQUENCE</scope>
    <source>
        <strain evidence="3">IBT 29677</strain>
    </source>
</reference>
<gene>
    <name evidence="3" type="ORF">N7509_012571</name>
</gene>
<dbReference type="Pfam" id="PF24883">
    <property type="entry name" value="NPHP3_N"/>
    <property type="match status" value="1"/>
</dbReference>
<dbReference type="PANTHER" id="PTHR10039:SF17">
    <property type="entry name" value="FUNGAL STAND N-TERMINAL GOODBYE DOMAIN-CONTAINING PROTEIN-RELATED"/>
    <property type="match status" value="1"/>
</dbReference>
<keyword evidence="4" id="KW-1185">Reference proteome</keyword>
<dbReference type="PANTHER" id="PTHR10039">
    <property type="entry name" value="AMELOGENIN"/>
    <property type="match status" value="1"/>
</dbReference>
<organism evidence="3 4">
    <name type="scientific">Penicillium cosmopolitanum</name>
    <dbReference type="NCBI Taxonomy" id="1131564"/>
    <lineage>
        <taxon>Eukaryota</taxon>
        <taxon>Fungi</taxon>
        <taxon>Dikarya</taxon>
        <taxon>Ascomycota</taxon>
        <taxon>Pezizomycotina</taxon>
        <taxon>Eurotiomycetes</taxon>
        <taxon>Eurotiomycetidae</taxon>
        <taxon>Eurotiales</taxon>
        <taxon>Aspergillaceae</taxon>
        <taxon>Penicillium</taxon>
    </lineage>
</organism>
<dbReference type="Proteomes" id="UP001147747">
    <property type="component" value="Unassembled WGS sequence"/>
</dbReference>
<evidence type="ECO:0000313" key="3">
    <source>
        <dbReference type="EMBL" id="KAJ5379452.1"/>
    </source>
</evidence>
<dbReference type="InterPro" id="IPR056884">
    <property type="entry name" value="NPHP3-like_N"/>
</dbReference>
<dbReference type="OrthoDB" id="448455at2759"/>
<dbReference type="GeneID" id="81376188"/>